<evidence type="ECO:0000256" key="6">
    <source>
        <dbReference type="ARBA" id="ARBA00022989"/>
    </source>
</evidence>
<dbReference type="InterPro" id="IPR036259">
    <property type="entry name" value="MFS_trans_sf"/>
</dbReference>
<protein>
    <recommendedName>
        <fullName evidence="11">Putative inorganic phosphate cotransporter</fullName>
    </recommendedName>
</protein>
<evidence type="ECO:0000256" key="10">
    <source>
        <dbReference type="ARBA" id="ARBA00054632"/>
    </source>
</evidence>
<keyword evidence="4 12" id="KW-0812">Transmembrane</keyword>
<evidence type="ECO:0000313" key="15">
    <source>
        <dbReference type="Proteomes" id="UP001566132"/>
    </source>
</evidence>
<proteinExistence type="inferred from homology"/>
<dbReference type="GO" id="GO:0015293">
    <property type="term" value="F:symporter activity"/>
    <property type="evidence" value="ECO:0007669"/>
    <property type="project" value="UniProtKB-KW"/>
</dbReference>
<dbReference type="SUPFAM" id="SSF103473">
    <property type="entry name" value="MFS general substrate transporter"/>
    <property type="match status" value="1"/>
</dbReference>
<dbReference type="Pfam" id="PF07690">
    <property type="entry name" value="MFS_1"/>
    <property type="match status" value="1"/>
</dbReference>
<sequence length="472" mass="52492">MNNTMDSISTDLKLKLPWFKVRYIQMGLLFFLMGLTYGIRTVLSVAIVAMTDSTTSSNSQIPTFNWKHTGVILSSFYWSYALLQFFAGPIAQKFSPKWILTASMVVNAASCLLIPVTSVYFGSGGVMTCRIVQGIAQGFIIPLVPNMLGKWAPTEERSWINTTVYSGCSFGTIISMPITGYLSSSWLGWPASFYVFGGLGLIWCIFWVFLSADSPATHKRISMEERKFIESSLGQEIEQLDMKVPWRAIFTSRPYWAIIMGAIGEAWGSTFLISEIPTYLSKVTDIDIEKNSLYSSAPYVVAAVMTVIYGPLADYLILKRVTTRKISRQIFHGAGAFFPAAALIWLAYEESRLGIAILLIMAISLNGAMFCGYNVNHIDISPRYSGVLFGISNGIGQTLAILAPMLVEFIVYGEDDKSLWRTMFIIAAVIYAATAVFFIINLSAERQWWDASVLKSDIEIQSKSLEEAEKLS</sequence>
<feature type="transmembrane region" description="Helical" evidence="12">
    <location>
        <begin position="387"/>
        <end position="407"/>
    </location>
</feature>
<dbReference type="PANTHER" id="PTHR11662:SF280">
    <property type="entry name" value="FI21844P1-RELATED"/>
    <property type="match status" value="1"/>
</dbReference>
<keyword evidence="15" id="KW-1185">Reference proteome</keyword>
<keyword evidence="3" id="KW-0813">Transport</keyword>
<dbReference type="Gene3D" id="1.20.1250.20">
    <property type="entry name" value="MFS general substrate transporter like domains"/>
    <property type="match status" value="2"/>
</dbReference>
<keyword evidence="9" id="KW-0739">Sodium transport</keyword>
<dbReference type="PROSITE" id="PS50850">
    <property type="entry name" value="MFS"/>
    <property type="match status" value="1"/>
</dbReference>
<comment type="subcellular location">
    <subcellularLocation>
        <location evidence="1">Membrane</location>
        <topology evidence="1">Multi-pass membrane protein</topology>
    </subcellularLocation>
</comment>
<dbReference type="EMBL" id="JBDJPC010000001">
    <property type="protein sequence ID" value="KAL1516737.1"/>
    <property type="molecule type" value="Genomic_DNA"/>
</dbReference>
<dbReference type="GO" id="GO:0016020">
    <property type="term" value="C:membrane"/>
    <property type="evidence" value="ECO:0007669"/>
    <property type="project" value="UniProtKB-SubCell"/>
</dbReference>
<feature type="transmembrane region" description="Helical" evidence="12">
    <location>
        <begin position="296"/>
        <end position="318"/>
    </location>
</feature>
<evidence type="ECO:0000256" key="8">
    <source>
        <dbReference type="ARBA" id="ARBA00023136"/>
    </source>
</evidence>
<keyword evidence="9" id="KW-0406">Ion transport</keyword>
<feature type="transmembrane region" description="Helical" evidence="12">
    <location>
        <begin position="28"/>
        <end position="50"/>
    </location>
</feature>
<feature type="transmembrane region" description="Helical" evidence="12">
    <location>
        <begin position="164"/>
        <end position="183"/>
    </location>
</feature>
<feature type="transmembrane region" description="Helical" evidence="12">
    <location>
        <begin position="98"/>
        <end position="122"/>
    </location>
</feature>
<dbReference type="InterPro" id="IPR020846">
    <property type="entry name" value="MFS_dom"/>
</dbReference>
<dbReference type="PANTHER" id="PTHR11662">
    <property type="entry name" value="SOLUTE CARRIER FAMILY 17"/>
    <property type="match status" value="1"/>
</dbReference>
<dbReference type="InterPro" id="IPR050382">
    <property type="entry name" value="MFS_Na/Anion_cotransporter"/>
</dbReference>
<gene>
    <name evidence="14" type="ORF">ABEB36_000603</name>
</gene>
<dbReference type="Proteomes" id="UP001566132">
    <property type="component" value="Unassembled WGS sequence"/>
</dbReference>
<feature type="transmembrane region" description="Helical" evidence="12">
    <location>
        <begin position="419"/>
        <end position="440"/>
    </location>
</feature>
<evidence type="ECO:0000256" key="1">
    <source>
        <dbReference type="ARBA" id="ARBA00004141"/>
    </source>
</evidence>
<dbReference type="FunFam" id="1.20.1250.20:FF:000003">
    <property type="entry name" value="Solute carrier family 17 member 3"/>
    <property type="match status" value="1"/>
</dbReference>
<comment type="function">
    <text evidence="10">May be an inorganic phosphate cotransporter.</text>
</comment>
<comment type="caution">
    <text evidence="14">The sequence shown here is derived from an EMBL/GenBank/DDBJ whole genome shotgun (WGS) entry which is preliminary data.</text>
</comment>
<evidence type="ECO:0000256" key="2">
    <source>
        <dbReference type="ARBA" id="ARBA00008586"/>
    </source>
</evidence>
<keyword evidence="8 12" id="KW-0472">Membrane</keyword>
<keyword evidence="6 12" id="KW-1133">Transmembrane helix</keyword>
<dbReference type="InterPro" id="IPR011701">
    <property type="entry name" value="MFS"/>
</dbReference>
<organism evidence="14 15">
    <name type="scientific">Hypothenemus hampei</name>
    <name type="common">Coffee berry borer</name>
    <dbReference type="NCBI Taxonomy" id="57062"/>
    <lineage>
        <taxon>Eukaryota</taxon>
        <taxon>Metazoa</taxon>
        <taxon>Ecdysozoa</taxon>
        <taxon>Arthropoda</taxon>
        <taxon>Hexapoda</taxon>
        <taxon>Insecta</taxon>
        <taxon>Pterygota</taxon>
        <taxon>Neoptera</taxon>
        <taxon>Endopterygota</taxon>
        <taxon>Coleoptera</taxon>
        <taxon>Polyphaga</taxon>
        <taxon>Cucujiformia</taxon>
        <taxon>Curculionidae</taxon>
        <taxon>Scolytinae</taxon>
        <taxon>Hypothenemus</taxon>
    </lineage>
</organism>
<dbReference type="AlphaFoldDB" id="A0ABD1FCE8"/>
<keyword evidence="5" id="KW-0769">Symport</keyword>
<dbReference type="GO" id="GO:0006814">
    <property type="term" value="P:sodium ion transport"/>
    <property type="evidence" value="ECO:0007669"/>
    <property type="project" value="UniProtKB-KW"/>
</dbReference>
<feature type="transmembrane region" description="Helical" evidence="12">
    <location>
        <begin position="70"/>
        <end position="91"/>
    </location>
</feature>
<feature type="domain" description="Major facilitator superfamily (MFS) profile" evidence="13">
    <location>
        <begin position="22"/>
        <end position="446"/>
    </location>
</feature>
<feature type="transmembrane region" description="Helical" evidence="12">
    <location>
        <begin position="354"/>
        <end position="375"/>
    </location>
</feature>
<evidence type="ECO:0000256" key="4">
    <source>
        <dbReference type="ARBA" id="ARBA00022692"/>
    </source>
</evidence>
<evidence type="ECO:0000256" key="12">
    <source>
        <dbReference type="SAM" id="Phobius"/>
    </source>
</evidence>
<accession>A0ABD1FCE8</accession>
<feature type="transmembrane region" description="Helical" evidence="12">
    <location>
        <begin position="134"/>
        <end position="152"/>
    </location>
</feature>
<evidence type="ECO:0000256" key="7">
    <source>
        <dbReference type="ARBA" id="ARBA00023053"/>
    </source>
</evidence>
<feature type="transmembrane region" description="Helical" evidence="12">
    <location>
        <begin position="255"/>
        <end position="276"/>
    </location>
</feature>
<name>A0ABD1FCE8_HYPHA</name>
<feature type="transmembrane region" description="Helical" evidence="12">
    <location>
        <begin position="189"/>
        <end position="210"/>
    </location>
</feature>
<dbReference type="FunFam" id="1.20.1250.20:FF:000144">
    <property type="entry name" value="Picot, isoform B"/>
    <property type="match status" value="1"/>
</dbReference>
<comment type="similarity">
    <text evidence="2">Belongs to the major facilitator superfamily. Sodium/anion cotransporter family.</text>
</comment>
<evidence type="ECO:0000256" key="5">
    <source>
        <dbReference type="ARBA" id="ARBA00022847"/>
    </source>
</evidence>
<evidence type="ECO:0000259" key="13">
    <source>
        <dbReference type="PROSITE" id="PS50850"/>
    </source>
</evidence>
<evidence type="ECO:0000256" key="11">
    <source>
        <dbReference type="ARBA" id="ARBA00068450"/>
    </source>
</evidence>
<keyword evidence="7" id="KW-0915">Sodium</keyword>
<evidence type="ECO:0000313" key="14">
    <source>
        <dbReference type="EMBL" id="KAL1516737.1"/>
    </source>
</evidence>
<feature type="transmembrane region" description="Helical" evidence="12">
    <location>
        <begin position="330"/>
        <end position="348"/>
    </location>
</feature>
<evidence type="ECO:0000256" key="9">
    <source>
        <dbReference type="ARBA" id="ARBA00023201"/>
    </source>
</evidence>
<evidence type="ECO:0000256" key="3">
    <source>
        <dbReference type="ARBA" id="ARBA00022448"/>
    </source>
</evidence>
<reference evidence="14 15" key="1">
    <citation type="submission" date="2024-05" db="EMBL/GenBank/DDBJ databases">
        <title>Genetic variation in Jamaican populations of the coffee berry borer (Hypothenemus hampei).</title>
        <authorList>
            <person name="Errbii M."/>
            <person name="Myrie A."/>
        </authorList>
    </citation>
    <scope>NUCLEOTIDE SEQUENCE [LARGE SCALE GENOMIC DNA]</scope>
    <source>
        <strain evidence="14">JA-Hopewell-2020-01-JO</strain>
        <tissue evidence="14">Whole body</tissue>
    </source>
</reference>